<dbReference type="InterPro" id="IPR035944">
    <property type="entry name" value="YfbM-like_sf"/>
</dbReference>
<proteinExistence type="predicted"/>
<dbReference type="Pfam" id="PF08974">
    <property type="entry name" value="DUF1877"/>
    <property type="match status" value="1"/>
</dbReference>
<dbReference type="AlphaFoldDB" id="A0A327QNA7"/>
<dbReference type="InterPro" id="IPR015068">
    <property type="entry name" value="DUF1877"/>
</dbReference>
<accession>A0A327QNA7</accession>
<protein>
    <submittedName>
        <fullName evidence="1">Uncharacterized protein DUF1877</fullName>
    </submittedName>
</protein>
<evidence type="ECO:0000313" key="2">
    <source>
        <dbReference type="Proteomes" id="UP000249547"/>
    </source>
</evidence>
<dbReference type="SUPFAM" id="SSF111069">
    <property type="entry name" value="Hypothetical protein yfbM"/>
    <property type="match status" value="1"/>
</dbReference>
<keyword evidence="2" id="KW-1185">Reference proteome</keyword>
<gene>
    <name evidence="1" type="ORF">LX64_02688</name>
</gene>
<name>A0A327QNA7_9BACT</name>
<reference evidence="1 2" key="1">
    <citation type="submission" date="2018-06" db="EMBL/GenBank/DDBJ databases">
        <title>Genomic Encyclopedia of Archaeal and Bacterial Type Strains, Phase II (KMG-II): from individual species to whole genera.</title>
        <authorList>
            <person name="Goeker M."/>
        </authorList>
    </citation>
    <scope>NUCLEOTIDE SEQUENCE [LARGE SCALE GENOMIC DNA]</scope>
    <source>
        <strain evidence="1 2">DSM 23857</strain>
    </source>
</reference>
<comment type="caution">
    <text evidence="1">The sequence shown here is derived from an EMBL/GenBank/DDBJ whole genome shotgun (WGS) entry which is preliminary data.</text>
</comment>
<organism evidence="1 2">
    <name type="scientific">Chitinophaga skermanii</name>
    <dbReference type="NCBI Taxonomy" id="331697"/>
    <lineage>
        <taxon>Bacteria</taxon>
        <taxon>Pseudomonadati</taxon>
        <taxon>Bacteroidota</taxon>
        <taxon>Chitinophagia</taxon>
        <taxon>Chitinophagales</taxon>
        <taxon>Chitinophagaceae</taxon>
        <taxon>Chitinophaga</taxon>
    </lineage>
</organism>
<dbReference type="Proteomes" id="UP000249547">
    <property type="component" value="Unassembled WGS sequence"/>
</dbReference>
<evidence type="ECO:0000313" key="1">
    <source>
        <dbReference type="EMBL" id="RAJ05528.1"/>
    </source>
</evidence>
<dbReference type="EMBL" id="QLLL01000004">
    <property type="protein sequence ID" value="RAJ05528.1"/>
    <property type="molecule type" value="Genomic_DNA"/>
</dbReference>
<sequence>MSMSMQFRTVHDQDIAAVELDPMKLEILHYGEILDPSLLDDLDADEKEALITWAPAGRYTIFYVEAAFQSLHYLLTGEMENGKGHFPLNFIYGDSRPTGEIGWGKAHFYTASEVQQIAGALHGLDIKQLRARAINGLSEQVVDYLLEVVEELKDFVQATADKQLGLYRVIV</sequence>
<dbReference type="Gene3D" id="3.40.1760.10">
    <property type="entry name" value="YfbM-like super family"/>
    <property type="match status" value="1"/>
</dbReference>